<feature type="binding site" evidence="14">
    <location>
        <position position="73"/>
    </location>
    <ligand>
        <name>Na(+)</name>
        <dbReference type="ChEBI" id="CHEBI:29101"/>
        <note>structural</note>
    </ligand>
</feature>
<dbReference type="InterPro" id="IPR003691">
    <property type="entry name" value="FluC"/>
</dbReference>
<keyword evidence="9 14" id="KW-0472">Membrane</keyword>
<evidence type="ECO:0000256" key="13">
    <source>
        <dbReference type="ARBA" id="ARBA00049940"/>
    </source>
</evidence>
<keyword evidence="8 14" id="KW-0406">Ion transport</keyword>
<evidence type="ECO:0000313" key="16">
    <source>
        <dbReference type="Proteomes" id="UP001310386"/>
    </source>
</evidence>
<evidence type="ECO:0000256" key="1">
    <source>
        <dbReference type="ARBA" id="ARBA00004651"/>
    </source>
</evidence>
<keyword evidence="16" id="KW-1185">Reference proteome</keyword>
<organism evidence="15 16">
    <name type="scientific">Ferviditalea candida</name>
    <dbReference type="NCBI Taxonomy" id="3108399"/>
    <lineage>
        <taxon>Bacteria</taxon>
        <taxon>Bacillati</taxon>
        <taxon>Bacillota</taxon>
        <taxon>Bacilli</taxon>
        <taxon>Bacillales</taxon>
        <taxon>Paenibacillaceae</taxon>
        <taxon>Ferviditalea</taxon>
    </lineage>
</organism>
<evidence type="ECO:0000256" key="4">
    <source>
        <dbReference type="ARBA" id="ARBA00022692"/>
    </source>
</evidence>
<evidence type="ECO:0000256" key="11">
    <source>
        <dbReference type="ARBA" id="ARBA00035120"/>
    </source>
</evidence>
<dbReference type="RefSeq" id="WP_371753544.1">
    <property type="nucleotide sequence ID" value="NZ_JAYJLD010000008.1"/>
</dbReference>
<comment type="subcellular location">
    <subcellularLocation>
        <location evidence="1 14">Cell membrane</location>
        <topology evidence="1 14">Multi-pass membrane protein</topology>
    </subcellularLocation>
</comment>
<feature type="transmembrane region" description="Helical" evidence="14">
    <location>
        <begin position="6"/>
        <end position="25"/>
    </location>
</feature>
<feature type="transmembrane region" description="Helical" evidence="14">
    <location>
        <begin position="59"/>
        <end position="81"/>
    </location>
</feature>
<comment type="function">
    <text evidence="13 14">Fluoride-specific ion channel. Important for reducing fluoride concentration in the cell, thus reducing its toxicity.</text>
</comment>
<protein>
    <recommendedName>
        <fullName evidence="14">Fluoride-specific ion channel FluC</fullName>
    </recommendedName>
</protein>
<keyword evidence="4 14" id="KW-0812">Transmembrane</keyword>
<keyword evidence="3 14" id="KW-1003">Cell membrane</keyword>
<comment type="caution">
    <text evidence="15">The sequence shown here is derived from an EMBL/GenBank/DDBJ whole genome shotgun (WGS) entry which is preliminary data.</text>
</comment>
<dbReference type="EMBL" id="JAYJLD010000008">
    <property type="protein sequence ID" value="MEB3101424.1"/>
    <property type="molecule type" value="Genomic_DNA"/>
</dbReference>
<keyword evidence="10 14" id="KW-0407">Ion channel</keyword>
<sequence length="121" mass="13063">MIDSIFVAVGGFFGAMSRYGISLWASRRPSSFLPVGTLIVNLVGSFLLGILAGSHVGGAVSMLLGTGYMGAFTTFSTFKLESIQLGRKREWKVLIIYLLVSYIAGIMLASFGYWIGHMIQG</sequence>
<evidence type="ECO:0000256" key="9">
    <source>
        <dbReference type="ARBA" id="ARBA00023136"/>
    </source>
</evidence>
<feature type="binding site" evidence="14">
    <location>
        <position position="70"/>
    </location>
    <ligand>
        <name>Na(+)</name>
        <dbReference type="ChEBI" id="CHEBI:29101"/>
        <note>structural</note>
    </ligand>
</feature>
<evidence type="ECO:0000256" key="8">
    <source>
        <dbReference type="ARBA" id="ARBA00023065"/>
    </source>
</evidence>
<keyword evidence="7 14" id="KW-0915">Sodium</keyword>
<accession>A0ABU5ZFZ7</accession>
<evidence type="ECO:0000256" key="6">
    <source>
        <dbReference type="ARBA" id="ARBA00022989"/>
    </source>
</evidence>
<keyword evidence="6 14" id="KW-1133">Transmembrane helix</keyword>
<evidence type="ECO:0000256" key="12">
    <source>
        <dbReference type="ARBA" id="ARBA00035585"/>
    </source>
</evidence>
<proteinExistence type="inferred from homology"/>
<reference evidence="15" key="1">
    <citation type="submission" date="2023-12" db="EMBL/GenBank/DDBJ databases">
        <title>Fervidustalea candida gen. nov., sp. nov., a novel member of the family Paenibacillaceae isolated from a geothermal area.</title>
        <authorList>
            <person name="Li W.-J."/>
            <person name="Jiao J.-Y."/>
            <person name="Chen Y."/>
        </authorList>
    </citation>
    <scope>NUCLEOTIDE SEQUENCE</scope>
    <source>
        <strain evidence="15">SYSU GA230002</strain>
    </source>
</reference>
<evidence type="ECO:0000256" key="7">
    <source>
        <dbReference type="ARBA" id="ARBA00023053"/>
    </source>
</evidence>
<name>A0ABU5ZFZ7_9BACL</name>
<evidence type="ECO:0000313" key="15">
    <source>
        <dbReference type="EMBL" id="MEB3101424.1"/>
    </source>
</evidence>
<keyword evidence="5 14" id="KW-0479">Metal-binding</keyword>
<comment type="catalytic activity">
    <reaction evidence="12">
        <text>fluoride(in) = fluoride(out)</text>
        <dbReference type="Rhea" id="RHEA:76159"/>
        <dbReference type="ChEBI" id="CHEBI:17051"/>
    </reaction>
    <physiologicalReaction direction="left-to-right" evidence="12">
        <dbReference type="Rhea" id="RHEA:76160"/>
    </physiologicalReaction>
</comment>
<evidence type="ECO:0000256" key="3">
    <source>
        <dbReference type="ARBA" id="ARBA00022475"/>
    </source>
</evidence>
<feature type="transmembrane region" description="Helical" evidence="14">
    <location>
        <begin position="32"/>
        <end position="53"/>
    </location>
</feature>
<dbReference type="Pfam" id="PF02537">
    <property type="entry name" value="CRCB"/>
    <property type="match status" value="1"/>
</dbReference>
<feature type="transmembrane region" description="Helical" evidence="14">
    <location>
        <begin position="93"/>
        <end position="115"/>
    </location>
</feature>
<dbReference type="PANTHER" id="PTHR28259">
    <property type="entry name" value="FLUORIDE EXPORT PROTEIN 1-RELATED"/>
    <property type="match status" value="1"/>
</dbReference>
<gene>
    <name evidence="14 15" type="primary">crcB</name>
    <name evidence="14" type="synonym">fluC</name>
    <name evidence="15" type="ORF">VF724_07070</name>
</gene>
<comment type="similarity">
    <text evidence="11 14">Belongs to the fluoride channel Fluc/FEX (TC 1.A.43) family.</text>
</comment>
<evidence type="ECO:0000256" key="5">
    <source>
        <dbReference type="ARBA" id="ARBA00022723"/>
    </source>
</evidence>
<dbReference type="HAMAP" id="MF_00454">
    <property type="entry name" value="FluC"/>
    <property type="match status" value="1"/>
</dbReference>
<keyword evidence="2 14" id="KW-0813">Transport</keyword>
<dbReference type="NCBIfam" id="NF010801">
    <property type="entry name" value="PRK14205.1"/>
    <property type="match status" value="1"/>
</dbReference>
<dbReference type="PANTHER" id="PTHR28259:SF16">
    <property type="entry name" value="FLUORIDE-SPECIFIC ION CHANNEL FLUC 2"/>
    <property type="match status" value="1"/>
</dbReference>
<evidence type="ECO:0000256" key="10">
    <source>
        <dbReference type="ARBA" id="ARBA00023303"/>
    </source>
</evidence>
<dbReference type="Proteomes" id="UP001310386">
    <property type="component" value="Unassembled WGS sequence"/>
</dbReference>
<comment type="activity regulation">
    <text evidence="14">Na(+) is not transported, but it plays an essential structural role and its presence is essential for fluoride channel function.</text>
</comment>
<evidence type="ECO:0000256" key="14">
    <source>
        <dbReference type="HAMAP-Rule" id="MF_00454"/>
    </source>
</evidence>
<evidence type="ECO:0000256" key="2">
    <source>
        <dbReference type="ARBA" id="ARBA00022448"/>
    </source>
</evidence>